<dbReference type="CDD" id="cd02790">
    <property type="entry name" value="MopB_CT_Formate-Dh_H"/>
    <property type="match status" value="1"/>
</dbReference>
<keyword evidence="3" id="KW-0004">4Fe-4S</keyword>
<dbReference type="GO" id="GO:0015942">
    <property type="term" value="P:formate metabolic process"/>
    <property type="evidence" value="ECO:0007669"/>
    <property type="project" value="InterPro"/>
</dbReference>
<dbReference type="SUPFAM" id="SSF50692">
    <property type="entry name" value="ADC-like"/>
    <property type="match status" value="1"/>
</dbReference>
<evidence type="ECO:0000256" key="14">
    <source>
        <dbReference type="ARBA" id="ARBA00055000"/>
    </source>
</evidence>
<dbReference type="NCBIfam" id="TIGR01591">
    <property type="entry name" value="Fdh-alpha"/>
    <property type="match status" value="1"/>
</dbReference>
<accession>A0A7C5ENR8</accession>
<dbReference type="GO" id="GO:0042128">
    <property type="term" value="P:nitrate assimilation"/>
    <property type="evidence" value="ECO:0007669"/>
    <property type="project" value="UniProtKB-KW"/>
</dbReference>
<dbReference type="Gene3D" id="3.40.228.10">
    <property type="entry name" value="Dimethylsulfoxide Reductase, domain 2"/>
    <property type="match status" value="1"/>
</dbReference>
<keyword evidence="6" id="KW-0732">Signal</keyword>
<keyword evidence="8" id="KW-0813">Transport</keyword>
<dbReference type="GO" id="GO:0043546">
    <property type="term" value="F:molybdopterin cofactor binding"/>
    <property type="evidence" value="ECO:0007669"/>
    <property type="project" value="InterPro"/>
</dbReference>
<reference evidence="17" key="1">
    <citation type="journal article" date="2020" name="mSystems">
        <title>Genome- and Community-Level Interaction Insights into Carbon Utilization and Element Cycling Functions of Hydrothermarchaeota in Hydrothermal Sediment.</title>
        <authorList>
            <person name="Zhou Z."/>
            <person name="Liu Y."/>
            <person name="Xu W."/>
            <person name="Pan J."/>
            <person name="Luo Z.H."/>
            <person name="Li M."/>
        </authorList>
    </citation>
    <scope>NUCLEOTIDE SEQUENCE [LARGE SCALE GENOMIC DNA]</scope>
    <source>
        <strain evidence="17">SpSt-853</strain>
    </source>
</reference>
<protein>
    <recommendedName>
        <fullName evidence="15">nitrate reductase (cytochrome)</fullName>
        <ecNumber evidence="15">1.9.6.1</ecNumber>
    </recommendedName>
</protein>
<dbReference type="Gene3D" id="3.40.50.740">
    <property type="match status" value="1"/>
</dbReference>
<dbReference type="InterPro" id="IPR041925">
    <property type="entry name" value="CT_Formate-Dh_H"/>
</dbReference>
<dbReference type="InterPro" id="IPR009010">
    <property type="entry name" value="Asp_de-COase-like_dom_sf"/>
</dbReference>
<evidence type="ECO:0000256" key="1">
    <source>
        <dbReference type="ARBA" id="ARBA00001942"/>
    </source>
</evidence>
<dbReference type="AlphaFoldDB" id="A0A7C5ENR8"/>
<dbReference type="CDD" id="cd02753">
    <property type="entry name" value="MopB_Formate-Dh-H"/>
    <property type="match status" value="1"/>
</dbReference>
<keyword evidence="9" id="KW-0560">Oxidoreductase</keyword>
<keyword evidence="10" id="KW-0408">Iron</keyword>
<evidence type="ECO:0000256" key="7">
    <source>
        <dbReference type="ARBA" id="ARBA00022764"/>
    </source>
</evidence>
<evidence type="ECO:0000259" key="16">
    <source>
        <dbReference type="PROSITE" id="PS51669"/>
    </source>
</evidence>
<dbReference type="GO" id="GO:0008863">
    <property type="term" value="F:formate dehydrogenase (NAD+) activity"/>
    <property type="evidence" value="ECO:0007669"/>
    <property type="project" value="InterPro"/>
</dbReference>
<dbReference type="GO" id="GO:0051539">
    <property type="term" value="F:4 iron, 4 sulfur cluster binding"/>
    <property type="evidence" value="ECO:0007669"/>
    <property type="project" value="UniProtKB-KW"/>
</dbReference>
<evidence type="ECO:0000313" key="17">
    <source>
        <dbReference type="EMBL" id="HGZ11161.1"/>
    </source>
</evidence>
<comment type="caution">
    <text evidence="17">The sequence shown here is derived from an EMBL/GenBank/DDBJ whole genome shotgun (WGS) entry which is preliminary data.</text>
</comment>
<evidence type="ECO:0000256" key="12">
    <source>
        <dbReference type="ARBA" id="ARBA00023063"/>
    </source>
</evidence>
<dbReference type="EMBL" id="DTKJ01000019">
    <property type="protein sequence ID" value="HGZ11161.1"/>
    <property type="molecule type" value="Genomic_DNA"/>
</dbReference>
<dbReference type="InterPro" id="IPR006478">
    <property type="entry name" value="Formate_DH_asu"/>
</dbReference>
<keyword evidence="5" id="KW-0479">Metal-binding</keyword>
<feature type="domain" description="4Fe-4S Mo/W bis-MGD-type" evidence="16">
    <location>
        <begin position="3"/>
        <end position="59"/>
    </location>
</feature>
<keyword evidence="7" id="KW-0574">Periplasm</keyword>
<dbReference type="SUPFAM" id="SSF53706">
    <property type="entry name" value="Formate dehydrogenase/DMSO reductase, domains 1-3"/>
    <property type="match status" value="1"/>
</dbReference>
<keyword evidence="8" id="KW-0249">Electron transport</keyword>
<dbReference type="PROSITE" id="PS51669">
    <property type="entry name" value="4FE4S_MOW_BIS_MGD"/>
    <property type="match status" value="1"/>
</dbReference>
<dbReference type="Gene3D" id="2.20.25.90">
    <property type="entry name" value="ADC-like domains"/>
    <property type="match status" value="1"/>
</dbReference>
<dbReference type="GO" id="GO:0046872">
    <property type="term" value="F:metal ion binding"/>
    <property type="evidence" value="ECO:0007669"/>
    <property type="project" value="UniProtKB-KW"/>
</dbReference>
<dbReference type="Pfam" id="PF01568">
    <property type="entry name" value="Molydop_binding"/>
    <property type="match status" value="1"/>
</dbReference>
<evidence type="ECO:0000256" key="5">
    <source>
        <dbReference type="ARBA" id="ARBA00022723"/>
    </source>
</evidence>
<dbReference type="PANTHER" id="PTHR43105:SF14">
    <property type="entry name" value="FORMATE DEHYDROGENASE H"/>
    <property type="match status" value="1"/>
</dbReference>
<comment type="cofactor">
    <cofactor evidence="2">
        <name>[4Fe-4S] cluster</name>
        <dbReference type="ChEBI" id="CHEBI:49883"/>
    </cofactor>
</comment>
<comment type="function">
    <text evidence="14">Catalytic subunit of the periplasmic nitrate reductase complex NapAB. Receives electrons from NapB and catalyzes the reduction of nitrate to nitrite.</text>
</comment>
<dbReference type="InterPro" id="IPR006657">
    <property type="entry name" value="MoPterin_dinucl-bd_dom"/>
</dbReference>
<keyword evidence="12" id="KW-0534">Nitrate assimilation</keyword>
<dbReference type="InterPro" id="IPR006656">
    <property type="entry name" value="Mopterin_OxRdtase"/>
</dbReference>
<keyword evidence="4" id="KW-0500">Molybdenum</keyword>
<evidence type="ECO:0000256" key="15">
    <source>
        <dbReference type="ARBA" id="ARBA00067026"/>
    </source>
</evidence>
<dbReference type="Pfam" id="PF00384">
    <property type="entry name" value="Molybdopterin"/>
    <property type="match status" value="1"/>
</dbReference>
<comment type="cofactor">
    <cofactor evidence="1">
        <name>Mo-bis(molybdopterin guanine dinucleotide)</name>
        <dbReference type="ChEBI" id="CHEBI:60539"/>
    </cofactor>
</comment>
<dbReference type="InterPro" id="IPR006963">
    <property type="entry name" value="Mopterin_OxRdtase_4Fe-4S_dom"/>
</dbReference>
<evidence type="ECO:0000256" key="13">
    <source>
        <dbReference type="ARBA" id="ARBA00052176"/>
    </source>
</evidence>
<dbReference type="GO" id="GO:0016020">
    <property type="term" value="C:membrane"/>
    <property type="evidence" value="ECO:0007669"/>
    <property type="project" value="TreeGrafter"/>
</dbReference>
<dbReference type="PANTHER" id="PTHR43105">
    <property type="entry name" value="RESPIRATORY NITRATE REDUCTASE"/>
    <property type="match status" value="1"/>
</dbReference>
<dbReference type="InterPro" id="IPR041924">
    <property type="entry name" value="Formate_Dh-H_N"/>
</dbReference>
<dbReference type="Pfam" id="PF04879">
    <property type="entry name" value="Molybdop_Fe4S4"/>
    <property type="match status" value="1"/>
</dbReference>
<evidence type="ECO:0000256" key="9">
    <source>
        <dbReference type="ARBA" id="ARBA00023002"/>
    </source>
</evidence>
<dbReference type="FunFam" id="2.40.40.20:FF:000005">
    <property type="entry name" value="Periplasmic nitrate reductase"/>
    <property type="match status" value="1"/>
</dbReference>
<dbReference type="SMART" id="SM00926">
    <property type="entry name" value="Molybdop_Fe4S4"/>
    <property type="match status" value="1"/>
</dbReference>
<dbReference type="GO" id="GO:0050140">
    <property type="term" value="F:nitrate reductase (cytochrome) activity"/>
    <property type="evidence" value="ECO:0007669"/>
    <property type="project" value="UniProtKB-EC"/>
</dbReference>
<comment type="catalytic activity">
    <reaction evidence="13">
        <text>2 Fe(II)-[cytochrome] + nitrate + 2 H(+) = 2 Fe(III)-[cytochrome] + nitrite + H2O</text>
        <dbReference type="Rhea" id="RHEA:12909"/>
        <dbReference type="Rhea" id="RHEA-COMP:11777"/>
        <dbReference type="Rhea" id="RHEA-COMP:11778"/>
        <dbReference type="ChEBI" id="CHEBI:15377"/>
        <dbReference type="ChEBI" id="CHEBI:15378"/>
        <dbReference type="ChEBI" id="CHEBI:16301"/>
        <dbReference type="ChEBI" id="CHEBI:17632"/>
        <dbReference type="ChEBI" id="CHEBI:29033"/>
        <dbReference type="ChEBI" id="CHEBI:29034"/>
        <dbReference type="EC" id="1.9.6.1"/>
    </reaction>
</comment>
<dbReference type="Gene3D" id="2.40.40.20">
    <property type="match status" value="1"/>
</dbReference>
<proteinExistence type="predicted"/>
<evidence type="ECO:0000256" key="8">
    <source>
        <dbReference type="ARBA" id="ARBA00022982"/>
    </source>
</evidence>
<keyword evidence="11" id="KW-0411">Iron-sulfur</keyword>
<evidence type="ECO:0000256" key="2">
    <source>
        <dbReference type="ARBA" id="ARBA00001966"/>
    </source>
</evidence>
<dbReference type="GO" id="GO:0022904">
    <property type="term" value="P:respiratory electron transport chain"/>
    <property type="evidence" value="ECO:0007669"/>
    <property type="project" value="TreeGrafter"/>
</dbReference>
<name>A0A7C5ENR8_9BACT</name>
<evidence type="ECO:0000256" key="6">
    <source>
        <dbReference type="ARBA" id="ARBA00022729"/>
    </source>
</evidence>
<sequence length="683" mass="74830">MKSGFISTTCPYCGCGCGLVLQVLEQKVIGTLPVKTHPVSQGSLCIKGWNAHEFIHSNRRLLAPLVKKNGGFVPVSWEEALDTAASLLKECIWRYGPEAVQVLASAKITNEENFLLNKFARAVIGTNNLDHCARLCHASTVVGLAAAFGSGAMTNSIVDLVNARTILIIGSNTSEAHPIAAKWIFRALEQGARLLVAEPRRIQLAELAEVAVQQLPGTDVALINGMMHLILREGWHDRKFIEERTEGFEELAKLLGDYPPERVAAITRVAPEKLYLLAKIYATHKPSAIVYSMGITQHTTGVDNVKSLANLAMLTGNVGFPGSGVNALRGQNNVQGACDMGALPNVFSGYQAVTDEAAQAKFSQAWGRELPKTPGYTVTLVPEAIESGKLKALYIVGENPLLSDPDLGHVRRAFEKLEVLIVQDIFLSQTARLASVVLPGASFAEKEGTFTNTERRVLRVRQAIPPVGQARADWQIIQELAQRLGYPMEYRSPQEIFEEIRRLTPSYAGMTYERLNGAGLQWPCPTEDHPGTPYLHKDRFTRGKGLFHAVPFKPPAEQPDKDYPLILSTGRSFAHFHTGTMTRVSPTLHQEVPTGYVEINPADADRLHLEDGEAVKVTSRRGSIRIPVRVSERVDQGVVFIPFHFAECAANLLTNPALDPVAKIPEFKVCAVKVEKLPLEAQS</sequence>
<dbReference type="GO" id="GO:0003954">
    <property type="term" value="F:NADH dehydrogenase activity"/>
    <property type="evidence" value="ECO:0007669"/>
    <property type="project" value="TreeGrafter"/>
</dbReference>
<evidence type="ECO:0000256" key="10">
    <source>
        <dbReference type="ARBA" id="ARBA00023004"/>
    </source>
</evidence>
<evidence type="ECO:0000256" key="11">
    <source>
        <dbReference type="ARBA" id="ARBA00023014"/>
    </source>
</evidence>
<evidence type="ECO:0000256" key="3">
    <source>
        <dbReference type="ARBA" id="ARBA00022485"/>
    </source>
</evidence>
<dbReference type="InterPro" id="IPR050123">
    <property type="entry name" value="Prok_molybdopt-oxidoreductase"/>
</dbReference>
<gene>
    <name evidence="17" type="ORF">ENW48_02955</name>
</gene>
<dbReference type="EC" id="1.9.6.1" evidence="15"/>
<evidence type="ECO:0000256" key="4">
    <source>
        <dbReference type="ARBA" id="ARBA00022505"/>
    </source>
</evidence>
<organism evidence="17">
    <name type="scientific">Desulfobacca acetoxidans</name>
    <dbReference type="NCBI Taxonomy" id="60893"/>
    <lineage>
        <taxon>Bacteria</taxon>
        <taxon>Pseudomonadati</taxon>
        <taxon>Thermodesulfobacteriota</taxon>
        <taxon>Desulfobaccia</taxon>
        <taxon>Desulfobaccales</taxon>
        <taxon>Desulfobaccaceae</taxon>
        <taxon>Desulfobacca</taxon>
    </lineage>
</organism>